<feature type="region of interest" description="Disordered" evidence="1">
    <location>
        <begin position="128"/>
        <end position="147"/>
    </location>
</feature>
<dbReference type="InterPro" id="IPR032675">
    <property type="entry name" value="LRR_dom_sf"/>
</dbReference>
<feature type="compositionally biased region" description="Basic and acidic residues" evidence="1">
    <location>
        <begin position="64"/>
        <end position="84"/>
    </location>
</feature>
<dbReference type="SMART" id="SM00367">
    <property type="entry name" value="LRR_CC"/>
    <property type="match status" value="13"/>
</dbReference>
<dbReference type="Proteomes" id="UP000009027">
    <property type="component" value="Unassembled WGS sequence"/>
</dbReference>
<dbReference type="VEuPathDB" id="TriTrypDB:TvY486_0031760"/>
<feature type="region of interest" description="Disordered" evidence="1">
    <location>
        <begin position="329"/>
        <end position="348"/>
    </location>
</feature>
<sequence>MGEEIRTGPKCPVSAKTPQNVAMTRCGHFYCEMRICDALRDAGARCPVCHEVLFPSEVSDRELTTVEGKRRGREDREEQHRVLGDEPALAGTRCSELGRQIDGEVQLTEEKYKEPHSAEEIKAVLQSGFGSSSGSEEQPHTEMDGLSDSEHAAVANKISNNGHLQQHGIPANGNRTEHYQAVTVGGGAAFPDVGSLAGEVLLTMEHAIIHRIELNDRNVGGLQRAKSLIKLSVEQCSGKIRLHSAAGGLLLLEEVHLGGFNSIENVDIYGLPKLNKISIKGMNEVKEIRITGCEHLQSIEGVENITQLKSIKINKQKTEQDAILTKQKQKNTITNKHTKQDRKQQAQQKINNAGKNQKCVIHGLHELCGLTTLQELCLAEVSVDDAFLRDLTCHERLRELSLNSCTRITDVSPLARMRSLEMLDLNGCTGIVRGLHELCGLTTLQELYLRQMSVDDALLRDLTCHERLRELSLNSCTRITDVSPLARMRSLEMLDLNGCTGIVRGLHELCGLTTLQELYLRQMSVDDALLRDLTCHERLRELSLNSCTRITDVSPLARMRSLEILNLNDCTGIVRGLHVLCGLTTLQKLCLANVNVDDAFLRDLTCHERLRELSLNSCTRITDVSPLARMRSLENLDLNDCTGIVRGLHVLCGLTTLQELCLRQLSVDDAFLRDLTCHERLRRLSLNSCTRITDVSPLARMRSLEILDLNGCTGIVRGLHVLCGLTTLQELCLANVNVDDAFVRDLTCHERLRRLSLNSCTRITDVSPLARMRSLEMLNLNDCTGIVRGLHELCGLTTLQELYLPKVYVDDAFLRDLTCHERLRRLSLNSCTRITDVSPLARMRSLEMLNLNGCTGIVRGLHELCGLTTLQELYLRQMSVDDAFLRDLTCHERLRRLSLNSCTRITDVSPLARMRSLEMLDLNDCTGIVRGLHELCGLTTLQELCLANVNVDDAFLRDLTCHERLRELSLNSCTRITDVSPLARMRSLEKLDLNGCTGIVRGLHVLCGLTTLQELYLRQMSVDDALLRDLTCHERLRRLSLNSCTRITDVSPLARMRSLENMDLNGCTGIVRGLHVLCGLTTLQELYLRQMSVDDAFLRDLTCHERLRKLSLNSCTRITDVSPLARMRSLEMLDLNGCTGIVRGLHVLCGLTTLQELYLRQMCVDDAFLRDLTCHERLRRLSLNSCTRITDVSPLARMRSLEMLDLNGCTGIVRGLHVLCGLTTLQELYLWQMCVDDALLRDLTCHERLRKMRLHL</sequence>
<feature type="compositionally biased region" description="Basic and acidic residues" evidence="1">
    <location>
        <begin position="137"/>
        <end position="147"/>
    </location>
</feature>
<dbReference type="EMBL" id="CAEX01005408">
    <property type="protein sequence ID" value="CCD20380.1"/>
    <property type="molecule type" value="Genomic_DNA"/>
</dbReference>
<name>F9WS42_TRYVY</name>
<dbReference type="Gene3D" id="3.30.40.10">
    <property type="entry name" value="Zinc/RING finger domain, C3HC4 (zinc finger)"/>
    <property type="match status" value="1"/>
</dbReference>
<protein>
    <submittedName>
        <fullName evidence="2">Leucine-rich repeat protein</fullName>
    </submittedName>
</protein>
<keyword evidence="3" id="KW-1185">Reference proteome</keyword>
<dbReference type="GO" id="GO:0019005">
    <property type="term" value="C:SCF ubiquitin ligase complex"/>
    <property type="evidence" value="ECO:0007669"/>
    <property type="project" value="TreeGrafter"/>
</dbReference>
<organism evidence="2 3">
    <name type="scientific">Trypanosoma vivax (strain Y486)</name>
    <dbReference type="NCBI Taxonomy" id="1055687"/>
    <lineage>
        <taxon>Eukaryota</taxon>
        <taxon>Discoba</taxon>
        <taxon>Euglenozoa</taxon>
        <taxon>Kinetoplastea</taxon>
        <taxon>Metakinetoplastina</taxon>
        <taxon>Trypanosomatida</taxon>
        <taxon>Trypanosomatidae</taxon>
        <taxon>Trypanosoma</taxon>
        <taxon>Duttonella</taxon>
    </lineage>
</organism>
<reference evidence="2 3" key="1">
    <citation type="journal article" date="2012" name="Proc. Natl. Acad. Sci. U.S.A.">
        <title>Antigenic diversity is generated by distinct evolutionary mechanisms in African trypanosome species.</title>
        <authorList>
            <person name="Jackson A.P."/>
            <person name="Berry A."/>
            <person name="Aslett M."/>
            <person name="Allison H.C."/>
            <person name="Burton P."/>
            <person name="Vavrova-Anderson J."/>
            <person name="Brown R."/>
            <person name="Browne H."/>
            <person name="Corton N."/>
            <person name="Hauser H."/>
            <person name="Gamble J."/>
            <person name="Gilderthorp R."/>
            <person name="Marcello L."/>
            <person name="McQuillan J."/>
            <person name="Otto T.D."/>
            <person name="Quail M.A."/>
            <person name="Sanders M.J."/>
            <person name="van Tonder A."/>
            <person name="Ginger M.L."/>
            <person name="Field M.C."/>
            <person name="Barry J.D."/>
            <person name="Hertz-Fowler C."/>
            <person name="Berriman M."/>
        </authorList>
    </citation>
    <scope>NUCLEOTIDE SEQUENCE</scope>
    <source>
        <strain evidence="2 3">Y486</strain>
    </source>
</reference>
<evidence type="ECO:0000313" key="2">
    <source>
        <dbReference type="EMBL" id="CCD20380.1"/>
    </source>
</evidence>
<dbReference type="PANTHER" id="PTHR13318">
    <property type="entry name" value="PARTNER OF PAIRED, ISOFORM B-RELATED"/>
    <property type="match status" value="1"/>
</dbReference>
<feature type="region of interest" description="Disordered" evidence="1">
    <location>
        <begin position="64"/>
        <end position="89"/>
    </location>
</feature>
<dbReference type="Gene3D" id="3.80.10.10">
    <property type="entry name" value="Ribonuclease Inhibitor"/>
    <property type="match status" value="13"/>
</dbReference>
<dbReference type="SUPFAM" id="SSF52058">
    <property type="entry name" value="L domain-like"/>
    <property type="match status" value="3"/>
</dbReference>
<evidence type="ECO:0000256" key="1">
    <source>
        <dbReference type="SAM" id="MobiDB-lite"/>
    </source>
</evidence>
<dbReference type="PANTHER" id="PTHR13318:SF95">
    <property type="entry name" value="F-BOX PROTEIN YLR352W"/>
    <property type="match status" value="1"/>
</dbReference>
<dbReference type="AlphaFoldDB" id="F9WS42"/>
<dbReference type="GO" id="GO:0031146">
    <property type="term" value="P:SCF-dependent proteasomal ubiquitin-dependent protein catabolic process"/>
    <property type="evidence" value="ECO:0007669"/>
    <property type="project" value="TreeGrafter"/>
</dbReference>
<gene>
    <name evidence="2" type="ORF">TvY486_0031760</name>
</gene>
<dbReference type="InterPro" id="IPR006553">
    <property type="entry name" value="Leu-rich_rpt_Cys-con_subtyp"/>
</dbReference>
<proteinExistence type="predicted"/>
<evidence type="ECO:0000313" key="3">
    <source>
        <dbReference type="Proteomes" id="UP000009027"/>
    </source>
</evidence>
<accession>F9WS42</accession>
<dbReference type="SUPFAM" id="SSF57850">
    <property type="entry name" value="RING/U-box"/>
    <property type="match status" value="1"/>
</dbReference>
<dbReference type="InterPro" id="IPR013083">
    <property type="entry name" value="Znf_RING/FYVE/PHD"/>
</dbReference>